<evidence type="ECO:0000259" key="2">
    <source>
        <dbReference type="Pfam" id="PF12697"/>
    </source>
</evidence>
<feature type="domain" description="AB hydrolase-1" evidence="2">
    <location>
        <begin position="39"/>
        <end position="263"/>
    </location>
</feature>
<dbReference type="Pfam" id="PF12697">
    <property type="entry name" value="Abhydrolase_6"/>
    <property type="match status" value="1"/>
</dbReference>
<dbReference type="EMBL" id="JBHUEN010000043">
    <property type="protein sequence ID" value="MFD1882752.1"/>
    <property type="molecule type" value="Genomic_DNA"/>
</dbReference>
<gene>
    <name evidence="3" type="ORF">ACFSCT_13590</name>
</gene>
<evidence type="ECO:0000313" key="4">
    <source>
        <dbReference type="Proteomes" id="UP001597213"/>
    </source>
</evidence>
<protein>
    <submittedName>
        <fullName evidence="3">Alpha/beta fold hydrolase</fullName>
    </submittedName>
</protein>
<evidence type="ECO:0000256" key="1">
    <source>
        <dbReference type="ARBA" id="ARBA00022801"/>
    </source>
</evidence>
<dbReference type="InterPro" id="IPR029058">
    <property type="entry name" value="AB_hydrolase_fold"/>
</dbReference>
<dbReference type="InterPro" id="IPR000073">
    <property type="entry name" value="AB_hydrolase_1"/>
</dbReference>
<keyword evidence="4" id="KW-1185">Reference proteome</keyword>
<dbReference type="PRINTS" id="PR00111">
    <property type="entry name" value="ABHYDROLASE"/>
</dbReference>
<dbReference type="RefSeq" id="WP_379143557.1">
    <property type="nucleotide sequence ID" value="NZ_JBHUEN010000043.1"/>
</dbReference>
<proteinExistence type="predicted"/>
<dbReference type="SUPFAM" id="SSF53474">
    <property type="entry name" value="alpha/beta-Hydrolases"/>
    <property type="match status" value="1"/>
</dbReference>
<dbReference type="PANTHER" id="PTHR43798">
    <property type="entry name" value="MONOACYLGLYCEROL LIPASE"/>
    <property type="match status" value="1"/>
</dbReference>
<reference evidence="4" key="1">
    <citation type="journal article" date="2019" name="Int. J. Syst. Evol. Microbiol.">
        <title>The Global Catalogue of Microorganisms (GCM) 10K type strain sequencing project: providing services to taxonomists for standard genome sequencing and annotation.</title>
        <authorList>
            <consortium name="The Broad Institute Genomics Platform"/>
            <consortium name="The Broad Institute Genome Sequencing Center for Infectious Disease"/>
            <person name="Wu L."/>
            <person name="Ma J."/>
        </authorList>
    </citation>
    <scope>NUCLEOTIDE SEQUENCE [LARGE SCALE GENOMIC DNA]</scope>
    <source>
        <strain evidence="4">CCUG 56029</strain>
    </source>
</reference>
<sequence length="273" mass="28763">MAEPAFASRNLAGHETALRTWPGDADRPALAISCMLGSAGLWTGVADQLQGRVALTGFDLPGHGRSADWQPTPDGPDYATLSTRIAAELIDRPIDLIGHSFGATIALRIAVAAPEAIRTLTLIEPVLFAAVRDTPGNAENARWAEALGALFKAGDIRGATRMFTTTWGTDFDALPVPAQEAMIRRMPLVQYSNKSLYEDTGRILRKDGLEAIDAPVMLIAGAESPAVIHDIADALAARLPDVGRATVPGAAHMLPATHPVQVAGLIGANLDRA</sequence>
<evidence type="ECO:0000313" key="3">
    <source>
        <dbReference type="EMBL" id="MFD1882752.1"/>
    </source>
</evidence>
<comment type="caution">
    <text evidence="3">The sequence shown here is derived from an EMBL/GenBank/DDBJ whole genome shotgun (WGS) entry which is preliminary data.</text>
</comment>
<keyword evidence="1 3" id="KW-0378">Hydrolase</keyword>
<dbReference type="PANTHER" id="PTHR43798:SF31">
    <property type="entry name" value="AB HYDROLASE SUPERFAMILY PROTEIN YCLE"/>
    <property type="match status" value="1"/>
</dbReference>
<dbReference type="GO" id="GO:0016787">
    <property type="term" value="F:hydrolase activity"/>
    <property type="evidence" value="ECO:0007669"/>
    <property type="project" value="UniProtKB-KW"/>
</dbReference>
<organism evidence="3 4">
    <name type="scientific">Paracoccus pacificus</name>
    <dbReference type="NCBI Taxonomy" id="1463598"/>
    <lineage>
        <taxon>Bacteria</taxon>
        <taxon>Pseudomonadati</taxon>
        <taxon>Pseudomonadota</taxon>
        <taxon>Alphaproteobacteria</taxon>
        <taxon>Rhodobacterales</taxon>
        <taxon>Paracoccaceae</taxon>
        <taxon>Paracoccus</taxon>
    </lineage>
</organism>
<dbReference type="Proteomes" id="UP001597213">
    <property type="component" value="Unassembled WGS sequence"/>
</dbReference>
<dbReference type="InterPro" id="IPR050266">
    <property type="entry name" value="AB_hydrolase_sf"/>
</dbReference>
<dbReference type="Gene3D" id="3.40.50.1820">
    <property type="entry name" value="alpha/beta hydrolase"/>
    <property type="match status" value="1"/>
</dbReference>
<name>A0ABW4R9G8_9RHOB</name>
<accession>A0ABW4R9G8</accession>